<organism evidence="2">
    <name type="scientific">bioreactor metagenome</name>
    <dbReference type="NCBI Taxonomy" id="1076179"/>
    <lineage>
        <taxon>unclassified sequences</taxon>
        <taxon>metagenomes</taxon>
        <taxon>ecological metagenomes</taxon>
    </lineage>
</organism>
<evidence type="ECO:0000259" key="1">
    <source>
        <dbReference type="PROSITE" id="PS50846"/>
    </source>
</evidence>
<dbReference type="InterPro" id="IPR006121">
    <property type="entry name" value="HMA_dom"/>
</dbReference>
<dbReference type="Gene3D" id="3.30.70.100">
    <property type="match status" value="1"/>
</dbReference>
<evidence type="ECO:0000313" key="2">
    <source>
        <dbReference type="EMBL" id="MPM57699.1"/>
    </source>
</evidence>
<comment type="caution">
    <text evidence="2">The sequence shown here is derived from an EMBL/GenBank/DDBJ whole genome shotgun (WGS) entry which is preliminary data.</text>
</comment>
<dbReference type="GO" id="GO:0046872">
    <property type="term" value="F:metal ion binding"/>
    <property type="evidence" value="ECO:0007669"/>
    <property type="project" value="InterPro"/>
</dbReference>
<feature type="domain" description="HMA" evidence="1">
    <location>
        <begin position="2"/>
        <end position="67"/>
    </location>
</feature>
<proteinExistence type="predicted"/>
<gene>
    <name evidence="2" type="ORF">SDC9_104522</name>
</gene>
<dbReference type="PROSITE" id="PS50846">
    <property type="entry name" value="HMA_2"/>
    <property type="match status" value="1"/>
</dbReference>
<reference evidence="2" key="1">
    <citation type="submission" date="2019-08" db="EMBL/GenBank/DDBJ databases">
        <authorList>
            <person name="Kucharzyk K."/>
            <person name="Murdoch R.W."/>
            <person name="Higgins S."/>
            <person name="Loffler F."/>
        </authorList>
    </citation>
    <scope>NUCLEOTIDE SEQUENCE</scope>
</reference>
<sequence>MNQMLCSVSGIQNKDQKTQIKNSLNKIEGVGEVGVNLATGTLDIKYNDPATEADIKNCIENTGFKIVYE</sequence>
<dbReference type="InterPro" id="IPR036163">
    <property type="entry name" value="HMA_dom_sf"/>
</dbReference>
<dbReference type="EMBL" id="VSSQ01016400">
    <property type="protein sequence ID" value="MPM57699.1"/>
    <property type="molecule type" value="Genomic_DNA"/>
</dbReference>
<dbReference type="SUPFAM" id="SSF55008">
    <property type="entry name" value="HMA, heavy metal-associated domain"/>
    <property type="match status" value="1"/>
</dbReference>
<dbReference type="CDD" id="cd00371">
    <property type="entry name" value="HMA"/>
    <property type="match status" value="1"/>
</dbReference>
<accession>A0A645AX79</accession>
<dbReference type="Pfam" id="PF00403">
    <property type="entry name" value="HMA"/>
    <property type="match status" value="1"/>
</dbReference>
<name>A0A645AX79_9ZZZZ</name>
<protein>
    <recommendedName>
        <fullName evidence="1">HMA domain-containing protein</fullName>
    </recommendedName>
</protein>
<dbReference type="AlphaFoldDB" id="A0A645AX79"/>